<name>M1D257_SOLTU</name>
<proteinExistence type="predicted"/>
<protein>
    <submittedName>
        <fullName evidence="1">Uncharacterized protein</fullName>
    </submittedName>
</protein>
<dbReference type="Gramene" id="PGSC0003DMT400079617">
    <property type="protein sequence ID" value="PGSC0003DMT400079617"/>
    <property type="gene ID" value="PGSC0003DMG400031005"/>
</dbReference>
<dbReference type="Proteomes" id="UP000011115">
    <property type="component" value="Unassembled WGS sequence"/>
</dbReference>
<evidence type="ECO:0000313" key="2">
    <source>
        <dbReference type="Proteomes" id="UP000011115"/>
    </source>
</evidence>
<dbReference type="AlphaFoldDB" id="M1D257"/>
<reference evidence="1" key="2">
    <citation type="submission" date="2015-06" db="UniProtKB">
        <authorList>
            <consortium name="EnsemblPlants"/>
        </authorList>
    </citation>
    <scope>IDENTIFICATION</scope>
    <source>
        <strain evidence="1">DM1-3 516 R44</strain>
    </source>
</reference>
<dbReference type="HOGENOM" id="CLU_2744979_0_0_1"/>
<sequence length="71" mass="7978">MEIIAPYLHHLEISGSHHVLKCRLVDMSYAVDVKLTFDITCIKDKVENECLPANIGCLWETTCSKCPDQSA</sequence>
<dbReference type="EnsemblPlants" id="PGSC0003DMT400079617">
    <property type="protein sequence ID" value="PGSC0003DMT400079617"/>
    <property type="gene ID" value="PGSC0003DMG400031005"/>
</dbReference>
<accession>M1D257</accession>
<dbReference type="InParanoid" id="M1D257"/>
<keyword evidence="2" id="KW-1185">Reference proteome</keyword>
<evidence type="ECO:0000313" key="1">
    <source>
        <dbReference type="EnsemblPlants" id="PGSC0003DMT400079617"/>
    </source>
</evidence>
<dbReference type="PaxDb" id="4113-PGSC0003DMT400079617"/>
<reference evidence="2" key="1">
    <citation type="journal article" date="2011" name="Nature">
        <title>Genome sequence and analysis of the tuber crop potato.</title>
        <authorList>
            <consortium name="The Potato Genome Sequencing Consortium"/>
        </authorList>
    </citation>
    <scope>NUCLEOTIDE SEQUENCE [LARGE SCALE GENOMIC DNA]</scope>
    <source>
        <strain evidence="2">cv. DM1-3 516 R44</strain>
    </source>
</reference>
<organism evidence="1 2">
    <name type="scientific">Solanum tuberosum</name>
    <name type="common">Potato</name>
    <dbReference type="NCBI Taxonomy" id="4113"/>
    <lineage>
        <taxon>Eukaryota</taxon>
        <taxon>Viridiplantae</taxon>
        <taxon>Streptophyta</taxon>
        <taxon>Embryophyta</taxon>
        <taxon>Tracheophyta</taxon>
        <taxon>Spermatophyta</taxon>
        <taxon>Magnoliopsida</taxon>
        <taxon>eudicotyledons</taxon>
        <taxon>Gunneridae</taxon>
        <taxon>Pentapetalae</taxon>
        <taxon>asterids</taxon>
        <taxon>lamiids</taxon>
        <taxon>Solanales</taxon>
        <taxon>Solanaceae</taxon>
        <taxon>Solanoideae</taxon>
        <taxon>Solaneae</taxon>
        <taxon>Solanum</taxon>
    </lineage>
</organism>